<evidence type="ECO:0000313" key="4">
    <source>
        <dbReference type="Proteomes" id="UP001454086"/>
    </source>
</evidence>
<dbReference type="Gene3D" id="3.40.190.150">
    <property type="entry name" value="Bordetella uptake gene, domain 1"/>
    <property type="match status" value="1"/>
</dbReference>
<dbReference type="InterPro" id="IPR042100">
    <property type="entry name" value="Bug_dom1"/>
</dbReference>
<dbReference type="Gene3D" id="3.40.190.10">
    <property type="entry name" value="Periplasmic binding protein-like II"/>
    <property type="match status" value="1"/>
</dbReference>
<dbReference type="PIRSF" id="PIRSF017082">
    <property type="entry name" value="YflP"/>
    <property type="match status" value="1"/>
</dbReference>
<dbReference type="Pfam" id="PF03401">
    <property type="entry name" value="TctC"/>
    <property type="match status" value="1"/>
</dbReference>
<dbReference type="Proteomes" id="UP001454086">
    <property type="component" value="Unassembled WGS sequence"/>
</dbReference>
<dbReference type="InterPro" id="IPR005064">
    <property type="entry name" value="BUG"/>
</dbReference>
<dbReference type="EMBL" id="JBBMFM010000107">
    <property type="protein sequence ID" value="MEQ2427475.1"/>
    <property type="molecule type" value="Genomic_DNA"/>
</dbReference>
<dbReference type="RefSeq" id="WP_040380273.1">
    <property type="nucleotide sequence ID" value="NZ_JAJFDX010000003.1"/>
</dbReference>
<name>A0ABV1DAT0_9FIRM</name>
<dbReference type="CDD" id="cd07012">
    <property type="entry name" value="PBP2_Bug_TTT"/>
    <property type="match status" value="1"/>
</dbReference>
<protein>
    <submittedName>
        <fullName evidence="3">Tripartite tricarboxylate transporter substrate binding protein</fullName>
    </submittedName>
</protein>
<comment type="similarity">
    <text evidence="1">Belongs to the UPF0065 (bug) family.</text>
</comment>
<feature type="chain" id="PRO_5045295253" evidence="2">
    <location>
        <begin position="16"/>
        <end position="360"/>
    </location>
</feature>
<comment type="caution">
    <text evidence="3">The sequence shown here is derived from an EMBL/GenBank/DDBJ whole genome shotgun (WGS) entry which is preliminary data.</text>
</comment>
<sequence>MKKSMYRFLMTGVMAAAVLGMTACGSKTGTGDTTAAATTTADGGAGNEAAASGDDIGFPKKETITLVVPGKAGGGSDLGIRYYSEGLNRIYGLKTTVTNYDSNTIGHQTVATAKPDGTTLTVATSALNIQYITGNAEVNPMKDFTLIACLQDNGFSTLAVPADAPYDDFAGFVEYAKAHPGELNAGMPAAGANTFLFGMLTSTTGIELNSVECASESDRLTNLAGGFIDIGVVGVGNAQEYEKAGKLKVIGTVSSDGTTISKYPEALPDNYKTLQEQGFDDCVMSIYHYLLGPAGMDETMVADMNAAMKAVCEDETVSAGIAGIGNIPGWHDLAESKEIHDGEYAQFVEIAKELDMFVQE</sequence>
<gene>
    <name evidence="3" type="ORF">WMQ36_21130</name>
</gene>
<proteinExistence type="inferred from homology"/>
<dbReference type="PANTHER" id="PTHR42928">
    <property type="entry name" value="TRICARBOXYLATE-BINDING PROTEIN"/>
    <property type="match status" value="1"/>
</dbReference>
<feature type="signal peptide" evidence="2">
    <location>
        <begin position="1"/>
        <end position="15"/>
    </location>
</feature>
<dbReference type="PROSITE" id="PS51257">
    <property type="entry name" value="PROKAR_LIPOPROTEIN"/>
    <property type="match status" value="1"/>
</dbReference>
<reference evidence="3 4" key="1">
    <citation type="submission" date="2024-03" db="EMBL/GenBank/DDBJ databases">
        <title>Human intestinal bacterial collection.</title>
        <authorList>
            <person name="Pauvert C."/>
            <person name="Hitch T.C.A."/>
            <person name="Clavel T."/>
        </authorList>
    </citation>
    <scope>NUCLEOTIDE SEQUENCE [LARGE SCALE GENOMIC DNA]</scope>
    <source>
        <strain evidence="3 4">CLA-SR-H021</strain>
    </source>
</reference>
<keyword evidence="4" id="KW-1185">Reference proteome</keyword>
<accession>A0ABV1DAT0</accession>
<organism evidence="3 4">
    <name type="scientific">Enterocloster hominis</name>
    <name type="common">ex Hitch et al. 2024</name>
    <dbReference type="NCBI Taxonomy" id="1917870"/>
    <lineage>
        <taxon>Bacteria</taxon>
        <taxon>Bacillati</taxon>
        <taxon>Bacillota</taxon>
        <taxon>Clostridia</taxon>
        <taxon>Lachnospirales</taxon>
        <taxon>Lachnospiraceae</taxon>
        <taxon>Enterocloster</taxon>
    </lineage>
</organism>
<evidence type="ECO:0000313" key="3">
    <source>
        <dbReference type="EMBL" id="MEQ2427475.1"/>
    </source>
</evidence>
<dbReference type="PANTHER" id="PTHR42928:SF5">
    <property type="entry name" value="BLR1237 PROTEIN"/>
    <property type="match status" value="1"/>
</dbReference>
<evidence type="ECO:0000256" key="1">
    <source>
        <dbReference type="ARBA" id="ARBA00006987"/>
    </source>
</evidence>
<evidence type="ECO:0000256" key="2">
    <source>
        <dbReference type="SAM" id="SignalP"/>
    </source>
</evidence>
<keyword evidence="2" id="KW-0732">Signal</keyword>